<proteinExistence type="predicted"/>
<evidence type="ECO:0000313" key="2">
    <source>
        <dbReference type="EMBL" id="AJB41552.1"/>
    </source>
</evidence>
<name>A0A3G1A4P8_9CREN</name>
<dbReference type="KEGG" id="tcb:TCARB_0486"/>
<dbReference type="Proteomes" id="UP000266720">
    <property type="component" value="Chromosome"/>
</dbReference>
<protein>
    <recommendedName>
        <fullName evidence="4">Transmembrane protein</fullName>
    </recommendedName>
</protein>
<dbReference type="AlphaFoldDB" id="A0A3G1A4P8"/>
<feature type="transmembrane region" description="Helical" evidence="1">
    <location>
        <begin position="214"/>
        <end position="237"/>
    </location>
</feature>
<sequence length="247" mass="27430">MVSHSAIEEAATVFSAGLFATFLGLVLAGINPFLLPLVQLLAVYPFYFKAIRRGELRYAALLVFLWAIAVSLAIIFATISQGSLVSGRIINGEAYVSEMFEWIRTGRGPEGDPSLFMIPKIREIAVFTALSLASVGLLGLFLGAVLLNYMNYYAGVLILHAKPEHLLGVVLLSWQIYALLRVVGYVLLGVALSRLSYIIIFHGRYTVEKDVKRLLFWSLVFIALDFLLKSTVANTFYQPLLQMFTNI</sequence>
<evidence type="ECO:0008006" key="4">
    <source>
        <dbReference type="Google" id="ProtNLM"/>
    </source>
</evidence>
<dbReference type="RefSeq" id="WP_148684558.1">
    <property type="nucleotide sequence ID" value="NZ_CP007493.1"/>
</dbReference>
<dbReference type="GeneID" id="25405942"/>
<feature type="transmembrane region" description="Helical" evidence="1">
    <location>
        <begin position="12"/>
        <end position="38"/>
    </location>
</feature>
<dbReference type="EMBL" id="CP007493">
    <property type="protein sequence ID" value="AJB41552.1"/>
    <property type="molecule type" value="Genomic_DNA"/>
</dbReference>
<feature type="transmembrane region" description="Helical" evidence="1">
    <location>
        <begin position="166"/>
        <end position="193"/>
    </location>
</feature>
<dbReference type="STRING" id="697581.TCARB_0486"/>
<organism evidence="2 3">
    <name type="scientific">Thermofilum adornatum 1505</name>
    <dbReference type="NCBI Taxonomy" id="697581"/>
    <lineage>
        <taxon>Archaea</taxon>
        <taxon>Thermoproteota</taxon>
        <taxon>Thermoprotei</taxon>
        <taxon>Thermofilales</taxon>
        <taxon>Thermofilaceae</taxon>
        <taxon>Thermofilum</taxon>
    </lineage>
</organism>
<evidence type="ECO:0000256" key="1">
    <source>
        <dbReference type="SAM" id="Phobius"/>
    </source>
</evidence>
<gene>
    <name evidence="2" type="ORF">TCARB_0486</name>
</gene>
<keyword evidence="1" id="KW-1133">Transmembrane helix</keyword>
<feature type="transmembrane region" description="Helical" evidence="1">
    <location>
        <begin position="58"/>
        <end position="79"/>
    </location>
</feature>
<keyword evidence="1" id="KW-0472">Membrane</keyword>
<evidence type="ECO:0000313" key="3">
    <source>
        <dbReference type="Proteomes" id="UP000266720"/>
    </source>
</evidence>
<keyword evidence="1" id="KW-0812">Transmembrane</keyword>
<reference evidence="3" key="1">
    <citation type="book" date="2010" name="EXTREMOPHILES" publisher="0:0-0">
        <title>Complete genome sequences of ten hyperthermophilic archaea reveal their metabolic capabilities and possible ecological roles.</title>
        <editorList>
            <person name="?"/>
        </editorList>
        <authorList>
            <person name="Ravin N.V."/>
            <person name="Mardanov A.V."/>
            <person name="Bonch-Osmolovskaya E.A."/>
            <person name="Skryabin K.G."/>
        </authorList>
    </citation>
    <scope>NUCLEOTIDE SEQUENCE [LARGE SCALE GENOMIC DNA]</scope>
    <source>
        <strain evidence="3">1505</strain>
    </source>
</reference>
<accession>A0A3G1A4P8</accession>
<feature type="transmembrane region" description="Helical" evidence="1">
    <location>
        <begin position="124"/>
        <end position="146"/>
    </location>
</feature>